<dbReference type="STRING" id="1450535.A0A317XCE8"/>
<dbReference type="PANTHER" id="PTHR36102:SF5">
    <property type="entry name" value="YDR124W-LIKE HELICAL BUNDLE DOMAIN-CONTAINING PROTEIN"/>
    <property type="match status" value="1"/>
</dbReference>
<dbReference type="InterPro" id="IPR047092">
    <property type="entry name" value="AFUB_07903/YDR124W-like_hel"/>
</dbReference>
<dbReference type="OrthoDB" id="5338458at2759"/>
<feature type="region of interest" description="Disordered" evidence="1">
    <location>
        <begin position="154"/>
        <end position="188"/>
    </location>
</feature>
<dbReference type="Pfam" id="PF11001">
    <property type="entry name" value="AFUB_07903_YDR124W_hel"/>
    <property type="match status" value="1"/>
</dbReference>
<proteinExistence type="predicted"/>
<dbReference type="PANTHER" id="PTHR36102">
    <property type="entry name" value="CHROMOSOME 10, WHOLE GENOME SHOTGUN SEQUENCE"/>
    <property type="match status" value="1"/>
</dbReference>
<sequence>MFCAIANMAFNGLSPMTGIGKKPSSTMKSNNIELGSDPAMFSPLRTSIDLPYDHYALIFLDNMGKLRVAESPSIRHHHATIFTPDVRDNFLRTLGRKTGHQEPLIHIKQMALQIGDSDRLRQYYTTALTHFQQFNCRIIAKAFIRFIEPRKQVKHPYNGRPRRGAPPGTKADPEKTKPEWWPAGMAHREPDHLNKNDRISLLIHIMRQLGAIGATADVLLDIVYDCGRQFDKPEKFNIIEEIFKVRKMEERYERGEMNASTIVYVMDHKAHTNSDKDAYSFAESELKLEPEEPTEMEEVEAPFAAVPSNMPVLCTMPSMGENADQPFHLPEPLYFEEPVRQDRPFFMSSNDYLGDNSNVLVEAPVTRGLTTHTEQASSFEYLTQASFPDVSTAEYSASQYGPRTPSFGDRRFIPQDYGFVTGHARDLHVLSNGRYFEL</sequence>
<dbReference type="GeneID" id="37107877"/>
<dbReference type="RefSeq" id="XP_025472776.1">
    <property type="nucleotide sequence ID" value="XM_025605734.1"/>
</dbReference>
<dbReference type="EMBL" id="MSFK01000002">
    <property type="protein sequence ID" value="PWY96015.1"/>
    <property type="molecule type" value="Genomic_DNA"/>
</dbReference>
<dbReference type="Proteomes" id="UP000246702">
    <property type="component" value="Unassembled WGS sequence"/>
</dbReference>
<feature type="domain" description="Subtelomeric hrmA-associated cluster protein AFUB-079030/YDR124W-like helical bundle" evidence="2">
    <location>
        <begin position="113"/>
        <end position="248"/>
    </location>
</feature>
<reference evidence="3 4" key="1">
    <citation type="submission" date="2016-12" db="EMBL/GenBank/DDBJ databases">
        <title>The genomes of Aspergillus section Nigri reveals drivers in fungal speciation.</title>
        <authorList>
            <consortium name="DOE Joint Genome Institute"/>
            <person name="Vesth T.C."/>
            <person name="Nybo J."/>
            <person name="Theobald S."/>
            <person name="Brandl J."/>
            <person name="Frisvad J.C."/>
            <person name="Nielsen K.F."/>
            <person name="Lyhne E.K."/>
            <person name="Kogle M.E."/>
            <person name="Kuo A."/>
            <person name="Riley R."/>
            <person name="Clum A."/>
            <person name="Nolan M."/>
            <person name="Lipzen A."/>
            <person name="Salamov A."/>
            <person name="Henrissat B."/>
            <person name="Wiebenga A."/>
            <person name="De Vries R.P."/>
            <person name="Grigoriev I.V."/>
            <person name="Mortensen U.H."/>
            <person name="Andersen M.R."/>
            <person name="Baker S.E."/>
        </authorList>
    </citation>
    <scope>NUCLEOTIDE SEQUENCE [LARGE SCALE GENOMIC DNA]</scope>
    <source>
        <strain evidence="3 4">CBS 115572</strain>
    </source>
</reference>
<evidence type="ECO:0000313" key="4">
    <source>
        <dbReference type="Proteomes" id="UP000246702"/>
    </source>
</evidence>
<organism evidence="3 4">
    <name type="scientific">Aspergillus sclerotioniger CBS 115572</name>
    <dbReference type="NCBI Taxonomy" id="1450535"/>
    <lineage>
        <taxon>Eukaryota</taxon>
        <taxon>Fungi</taxon>
        <taxon>Dikarya</taxon>
        <taxon>Ascomycota</taxon>
        <taxon>Pezizomycotina</taxon>
        <taxon>Eurotiomycetes</taxon>
        <taxon>Eurotiomycetidae</taxon>
        <taxon>Eurotiales</taxon>
        <taxon>Aspergillaceae</taxon>
        <taxon>Aspergillus</taxon>
        <taxon>Aspergillus subgen. Circumdati</taxon>
    </lineage>
</organism>
<comment type="caution">
    <text evidence="3">The sequence shown here is derived from an EMBL/GenBank/DDBJ whole genome shotgun (WGS) entry which is preliminary data.</text>
</comment>
<evidence type="ECO:0000256" key="1">
    <source>
        <dbReference type="SAM" id="MobiDB-lite"/>
    </source>
</evidence>
<dbReference type="AlphaFoldDB" id="A0A317XCE8"/>
<accession>A0A317XCE8</accession>
<evidence type="ECO:0000259" key="2">
    <source>
        <dbReference type="Pfam" id="PF11001"/>
    </source>
</evidence>
<name>A0A317XCE8_9EURO</name>
<gene>
    <name evidence="3" type="ORF">BO94DRAFT_142970</name>
</gene>
<evidence type="ECO:0000313" key="3">
    <source>
        <dbReference type="EMBL" id="PWY96015.1"/>
    </source>
</evidence>
<dbReference type="InterPro" id="IPR021264">
    <property type="entry name" value="AFUB_079030/YDR124W-like"/>
</dbReference>
<protein>
    <recommendedName>
        <fullName evidence="2">Subtelomeric hrmA-associated cluster protein AFUB-079030/YDR124W-like helical bundle domain-containing protein</fullName>
    </recommendedName>
</protein>
<keyword evidence="4" id="KW-1185">Reference proteome</keyword>